<evidence type="ECO:0000256" key="8">
    <source>
        <dbReference type="SAM" id="SignalP"/>
    </source>
</evidence>
<dbReference type="PROSITE" id="PS51212">
    <property type="entry name" value="WSC"/>
    <property type="match status" value="1"/>
</dbReference>
<evidence type="ECO:0000259" key="9">
    <source>
        <dbReference type="PROSITE" id="PS51212"/>
    </source>
</evidence>
<dbReference type="InterPro" id="IPR051836">
    <property type="entry name" value="Kremen_rcpt"/>
</dbReference>
<reference evidence="10" key="2">
    <citation type="submission" date="2023-05" db="EMBL/GenBank/DDBJ databases">
        <authorList>
            <consortium name="Lawrence Berkeley National Laboratory"/>
            <person name="Steindorff A."/>
            <person name="Hensen N."/>
            <person name="Bonometti L."/>
            <person name="Westerberg I."/>
            <person name="Brannstrom I.O."/>
            <person name="Guillou S."/>
            <person name="Cros-Aarteil S."/>
            <person name="Calhoun S."/>
            <person name="Haridas S."/>
            <person name="Kuo A."/>
            <person name="Mondo S."/>
            <person name="Pangilinan J."/>
            <person name="Riley R."/>
            <person name="Labutti K."/>
            <person name="Andreopoulos B."/>
            <person name="Lipzen A."/>
            <person name="Chen C."/>
            <person name="Yanf M."/>
            <person name="Daum C."/>
            <person name="Ng V."/>
            <person name="Clum A."/>
            <person name="Ohm R."/>
            <person name="Martin F."/>
            <person name="Silar P."/>
            <person name="Natvig D."/>
            <person name="Lalanne C."/>
            <person name="Gautier V."/>
            <person name="Ament-Velasquez S.L."/>
            <person name="Kruys A."/>
            <person name="Hutchinson M.I."/>
            <person name="Powell A.J."/>
            <person name="Barry K."/>
            <person name="Miller A.N."/>
            <person name="Grigoriev I.V."/>
            <person name="Debuchy R."/>
            <person name="Gladieux P."/>
            <person name="Thoren M.H."/>
            <person name="Johannesson H."/>
        </authorList>
    </citation>
    <scope>NUCLEOTIDE SEQUENCE</scope>
    <source>
        <strain evidence="10">CBS 359.72</strain>
    </source>
</reference>
<evidence type="ECO:0000256" key="6">
    <source>
        <dbReference type="ARBA" id="ARBA00023180"/>
    </source>
</evidence>
<dbReference type="InterPro" id="IPR002889">
    <property type="entry name" value="WSC_carb-bd"/>
</dbReference>
<comment type="subcellular location">
    <subcellularLocation>
        <location evidence="1">Membrane</location>
        <topology evidence="1">Single-pass membrane protein</topology>
    </subcellularLocation>
</comment>
<dbReference type="Proteomes" id="UP001303647">
    <property type="component" value="Unassembled WGS sequence"/>
</dbReference>
<keyword evidence="11" id="KW-1185">Reference proteome</keyword>
<evidence type="ECO:0000256" key="2">
    <source>
        <dbReference type="ARBA" id="ARBA00022692"/>
    </source>
</evidence>
<dbReference type="PANTHER" id="PTHR24269">
    <property type="entry name" value="KREMEN PROTEIN"/>
    <property type="match status" value="1"/>
</dbReference>
<gene>
    <name evidence="10" type="ORF">C7999DRAFT_39165</name>
</gene>
<feature type="chain" id="PRO_5043001356" evidence="8">
    <location>
        <begin position="23"/>
        <end position="249"/>
    </location>
</feature>
<sequence>MPAMKASIFPFLAVLAARHVIASEHPLLQWDPATAKDCVEWYNNGQGESCEDVRNLFRINPEQFHKWNPSSYCIVTQERLDNDPPPPMTTSSTTELITTTTSSSTLAPSPTAWAERGCYVEDPELPLLDQNMSGAGGDSSLTIGKCKNICYRKAYPFAGVQEGNQCWCGTYIGGEWAENQSDCNIPCTGDKKMFCGGNGLLNIFQALENSVTLPATVSSTPTSPGTAPGTAMSTSTASSGARRNMIMFF</sequence>
<dbReference type="GO" id="GO:0005886">
    <property type="term" value="C:plasma membrane"/>
    <property type="evidence" value="ECO:0007669"/>
    <property type="project" value="TreeGrafter"/>
</dbReference>
<feature type="domain" description="WSC" evidence="9">
    <location>
        <begin position="112"/>
        <end position="207"/>
    </location>
</feature>
<keyword evidence="4" id="KW-1133">Transmembrane helix</keyword>
<dbReference type="EMBL" id="MU857619">
    <property type="protein sequence ID" value="KAK4249862.1"/>
    <property type="molecule type" value="Genomic_DNA"/>
</dbReference>
<comment type="caution">
    <text evidence="10">The sequence shown here is derived from an EMBL/GenBank/DDBJ whole genome shotgun (WGS) entry which is preliminary data.</text>
</comment>
<organism evidence="10 11">
    <name type="scientific">Corynascus novoguineensis</name>
    <dbReference type="NCBI Taxonomy" id="1126955"/>
    <lineage>
        <taxon>Eukaryota</taxon>
        <taxon>Fungi</taxon>
        <taxon>Dikarya</taxon>
        <taxon>Ascomycota</taxon>
        <taxon>Pezizomycotina</taxon>
        <taxon>Sordariomycetes</taxon>
        <taxon>Sordariomycetidae</taxon>
        <taxon>Sordariales</taxon>
        <taxon>Chaetomiaceae</taxon>
        <taxon>Corynascus</taxon>
    </lineage>
</organism>
<proteinExistence type="predicted"/>
<evidence type="ECO:0000313" key="11">
    <source>
        <dbReference type="Proteomes" id="UP001303647"/>
    </source>
</evidence>
<keyword evidence="6" id="KW-0325">Glycoprotein</keyword>
<evidence type="ECO:0000256" key="7">
    <source>
        <dbReference type="SAM" id="MobiDB-lite"/>
    </source>
</evidence>
<name>A0AAN7CYX6_9PEZI</name>
<keyword evidence="3 8" id="KW-0732">Signal</keyword>
<accession>A0AAN7CYX6</accession>
<feature type="region of interest" description="Disordered" evidence="7">
    <location>
        <begin position="79"/>
        <end position="110"/>
    </location>
</feature>
<keyword evidence="2" id="KW-0812">Transmembrane</keyword>
<feature type="signal peptide" evidence="8">
    <location>
        <begin position="1"/>
        <end position="22"/>
    </location>
</feature>
<evidence type="ECO:0000256" key="5">
    <source>
        <dbReference type="ARBA" id="ARBA00023136"/>
    </source>
</evidence>
<evidence type="ECO:0000256" key="4">
    <source>
        <dbReference type="ARBA" id="ARBA00022989"/>
    </source>
</evidence>
<evidence type="ECO:0000256" key="1">
    <source>
        <dbReference type="ARBA" id="ARBA00004167"/>
    </source>
</evidence>
<feature type="compositionally biased region" description="Low complexity" evidence="7">
    <location>
        <begin position="89"/>
        <end position="110"/>
    </location>
</feature>
<protein>
    <submittedName>
        <fullName evidence="10">WSC domain-containing protein</fullName>
    </submittedName>
</protein>
<evidence type="ECO:0000313" key="10">
    <source>
        <dbReference type="EMBL" id="KAK4249862.1"/>
    </source>
</evidence>
<dbReference type="AlphaFoldDB" id="A0AAN7CYX6"/>
<feature type="region of interest" description="Disordered" evidence="7">
    <location>
        <begin position="215"/>
        <end position="239"/>
    </location>
</feature>
<keyword evidence="5" id="KW-0472">Membrane</keyword>
<dbReference type="PANTHER" id="PTHR24269:SF16">
    <property type="entry name" value="PROTEIN SLG1"/>
    <property type="match status" value="1"/>
</dbReference>
<reference evidence="10" key="1">
    <citation type="journal article" date="2023" name="Mol. Phylogenet. Evol.">
        <title>Genome-scale phylogeny and comparative genomics of the fungal order Sordariales.</title>
        <authorList>
            <person name="Hensen N."/>
            <person name="Bonometti L."/>
            <person name="Westerberg I."/>
            <person name="Brannstrom I.O."/>
            <person name="Guillou S."/>
            <person name="Cros-Aarteil S."/>
            <person name="Calhoun S."/>
            <person name="Haridas S."/>
            <person name="Kuo A."/>
            <person name="Mondo S."/>
            <person name="Pangilinan J."/>
            <person name="Riley R."/>
            <person name="LaButti K."/>
            <person name="Andreopoulos B."/>
            <person name="Lipzen A."/>
            <person name="Chen C."/>
            <person name="Yan M."/>
            <person name="Daum C."/>
            <person name="Ng V."/>
            <person name="Clum A."/>
            <person name="Steindorff A."/>
            <person name="Ohm R.A."/>
            <person name="Martin F."/>
            <person name="Silar P."/>
            <person name="Natvig D.O."/>
            <person name="Lalanne C."/>
            <person name="Gautier V."/>
            <person name="Ament-Velasquez S.L."/>
            <person name="Kruys A."/>
            <person name="Hutchinson M.I."/>
            <person name="Powell A.J."/>
            <person name="Barry K."/>
            <person name="Miller A.N."/>
            <person name="Grigoriev I.V."/>
            <person name="Debuchy R."/>
            <person name="Gladieux P."/>
            <person name="Hiltunen Thoren M."/>
            <person name="Johannesson H."/>
        </authorList>
    </citation>
    <scope>NUCLEOTIDE SEQUENCE</scope>
    <source>
        <strain evidence="10">CBS 359.72</strain>
    </source>
</reference>
<dbReference type="SMART" id="SM00321">
    <property type="entry name" value="WSC"/>
    <property type="match status" value="1"/>
</dbReference>
<evidence type="ECO:0000256" key="3">
    <source>
        <dbReference type="ARBA" id="ARBA00022729"/>
    </source>
</evidence>
<dbReference type="Pfam" id="PF01822">
    <property type="entry name" value="WSC"/>
    <property type="match status" value="1"/>
</dbReference>